<keyword evidence="10" id="KW-0472">Membrane</keyword>
<keyword evidence="10" id="KW-1133">Transmembrane helix</keyword>
<dbReference type="GO" id="GO:0006310">
    <property type="term" value="P:DNA recombination"/>
    <property type="evidence" value="ECO:0007669"/>
    <property type="project" value="UniProtKB-KW"/>
</dbReference>
<evidence type="ECO:0000313" key="13">
    <source>
        <dbReference type="EMBL" id="AYD83996.1"/>
    </source>
</evidence>
<evidence type="ECO:0000256" key="1">
    <source>
        <dbReference type="ARBA" id="ARBA00008857"/>
    </source>
</evidence>
<dbReference type="GO" id="GO:0003677">
    <property type="term" value="F:DNA binding"/>
    <property type="evidence" value="ECO:0007669"/>
    <property type="project" value="UniProtKB-UniRule"/>
</dbReference>
<dbReference type="GO" id="GO:0044826">
    <property type="term" value="P:viral genome integration into host DNA"/>
    <property type="evidence" value="ECO:0007669"/>
    <property type="project" value="UniProtKB-KW"/>
</dbReference>
<evidence type="ECO:0000256" key="7">
    <source>
        <dbReference type="ARBA" id="ARBA00023172"/>
    </source>
</evidence>
<feature type="transmembrane region" description="Helical" evidence="10">
    <location>
        <begin position="342"/>
        <end position="362"/>
    </location>
</feature>
<evidence type="ECO:0000256" key="3">
    <source>
        <dbReference type="ARBA" id="ARBA00022679"/>
    </source>
</evidence>
<keyword evidence="3" id="KW-0808">Transferase</keyword>
<accession>A0A386KFK5</accession>
<dbReference type="PROSITE" id="PS51900">
    <property type="entry name" value="CB"/>
    <property type="match status" value="1"/>
</dbReference>
<dbReference type="GO" id="GO:0075713">
    <property type="term" value="P:establishment of integrated proviral latency"/>
    <property type="evidence" value="ECO:0007669"/>
    <property type="project" value="UniProtKB-KW"/>
</dbReference>
<dbReference type="GO" id="GO:0016787">
    <property type="term" value="F:hydrolase activity"/>
    <property type="evidence" value="ECO:0007669"/>
    <property type="project" value="UniProtKB-KW"/>
</dbReference>
<evidence type="ECO:0000313" key="14">
    <source>
        <dbReference type="Proteomes" id="UP000268191"/>
    </source>
</evidence>
<dbReference type="InterPro" id="IPR044068">
    <property type="entry name" value="CB"/>
</dbReference>
<keyword evidence="8" id="KW-1160">Virus entry into host cell</keyword>
<dbReference type="PANTHER" id="PTHR30349">
    <property type="entry name" value="PHAGE INTEGRASE-RELATED"/>
    <property type="match status" value="1"/>
</dbReference>
<dbReference type="InterPro" id="IPR002104">
    <property type="entry name" value="Integrase_catalytic"/>
</dbReference>
<dbReference type="KEGG" id="vg:63925930"/>
<dbReference type="PANTHER" id="PTHR30349:SF64">
    <property type="entry name" value="PROPHAGE INTEGRASE INTD-RELATED"/>
    <property type="match status" value="1"/>
</dbReference>
<evidence type="ECO:0000259" key="12">
    <source>
        <dbReference type="PROSITE" id="PS51900"/>
    </source>
</evidence>
<name>A0A386KFK5_9CAUD</name>
<dbReference type="InterPro" id="IPR050090">
    <property type="entry name" value="Tyrosine_recombinase_XerCD"/>
</dbReference>
<evidence type="ECO:0000259" key="11">
    <source>
        <dbReference type="PROSITE" id="PS51898"/>
    </source>
</evidence>
<keyword evidence="4" id="KW-0378">Hydrolase</keyword>
<evidence type="ECO:0000256" key="6">
    <source>
        <dbReference type="ARBA" id="ARBA00023125"/>
    </source>
</evidence>
<dbReference type="Proteomes" id="UP000268191">
    <property type="component" value="Segment"/>
</dbReference>
<dbReference type="PROSITE" id="PS51898">
    <property type="entry name" value="TYR_RECOMBINASE"/>
    <property type="match status" value="1"/>
</dbReference>
<evidence type="ECO:0000256" key="10">
    <source>
        <dbReference type="SAM" id="Phobius"/>
    </source>
</evidence>
<keyword evidence="7" id="KW-0233">DNA recombination</keyword>
<reference evidence="14" key="1">
    <citation type="submission" date="2018-08" db="EMBL/GenBank/DDBJ databases">
        <authorList>
            <person name="Pope W.H."/>
            <person name="Garlena R.A."/>
            <person name="Russell D.A."/>
            <person name="Jacobs-Sera D."/>
            <person name="Hatfull G.F."/>
        </authorList>
    </citation>
    <scope>NUCLEOTIDE SEQUENCE [LARGE SCALE GENOMIC DNA]</scope>
</reference>
<dbReference type="GO" id="GO:0015074">
    <property type="term" value="P:DNA integration"/>
    <property type="evidence" value="ECO:0007669"/>
    <property type="project" value="UniProtKB-KW"/>
</dbReference>
<dbReference type="GO" id="GO:0016740">
    <property type="term" value="F:transferase activity"/>
    <property type="evidence" value="ECO:0007669"/>
    <property type="project" value="UniProtKB-KW"/>
</dbReference>
<dbReference type="RefSeq" id="YP_010051442.1">
    <property type="nucleotide sequence ID" value="NC_054442.1"/>
</dbReference>
<sequence length="398" mass="42523">MSASDSYRPRRDAVVSRTIRSVKTVSDAAANGNVSPVTRISEGATITGRNNPGPAPVPAPQDWIQILNDYLDSLAAAGYPSTTRATRAAHIRRIARGLGVSPENVTGASLVRFFAEQEHWARETRRGYRNTCVSFFGWACREGRIPTDPSADLPSIKPAPPAPRPAPDRVYRAALMAADARVMLMLRLAAELGLRRAEVAQVSTSDLTESFDGYVLVVHGKGGKNRTLPVSDELAELIARGAAGHTDGAPATGYLFPGDDAGHLSPRWVGRLCRDALPDDWTMHKLRHRFATRAYRGSRNLRAVQTMLGHASVATTEIYTAVEDAEVRAAMMAASDGDGRPAWMRAGASIIAAAMILLGLGITDALGGVLDRTADVAHVLVLDNAVDTDDSVPLVAGF</sequence>
<evidence type="ECO:0000256" key="5">
    <source>
        <dbReference type="ARBA" id="ARBA00022908"/>
    </source>
</evidence>
<dbReference type="SUPFAM" id="SSF56349">
    <property type="entry name" value="DNA breaking-rejoining enzymes"/>
    <property type="match status" value="1"/>
</dbReference>
<feature type="domain" description="Core-binding (CB)" evidence="12">
    <location>
        <begin position="61"/>
        <end position="140"/>
    </location>
</feature>
<dbReference type="Pfam" id="PF00589">
    <property type="entry name" value="Phage_integrase"/>
    <property type="match status" value="1"/>
</dbReference>
<dbReference type="GeneID" id="63925930"/>
<protein>
    <recommendedName>
        <fullName evidence="2">Integrase</fullName>
    </recommendedName>
</protein>
<organism evidence="13 14">
    <name type="scientific">Mycobacterium phage Grizzly</name>
    <dbReference type="NCBI Taxonomy" id="2315539"/>
    <lineage>
        <taxon>Viruses</taxon>
        <taxon>Duplodnaviria</taxon>
        <taxon>Heunggongvirae</taxon>
        <taxon>Uroviricota</taxon>
        <taxon>Caudoviricetes</taxon>
        <taxon>Gclasvirinae</taxon>
        <taxon>Liefievirus</taxon>
        <taxon>Liefievirus grizzly</taxon>
    </lineage>
</organism>
<keyword evidence="6 9" id="KW-0238">DNA-binding</keyword>
<keyword evidence="14" id="KW-1185">Reference proteome</keyword>
<evidence type="ECO:0000256" key="9">
    <source>
        <dbReference type="PROSITE-ProRule" id="PRU01248"/>
    </source>
</evidence>
<evidence type="ECO:0000256" key="4">
    <source>
        <dbReference type="ARBA" id="ARBA00022801"/>
    </source>
</evidence>
<dbReference type="InterPro" id="IPR013762">
    <property type="entry name" value="Integrase-like_cat_sf"/>
</dbReference>
<keyword evidence="5" id="KW-0229">DNA integration</keyword>
<dbReference type="EMBL" id="MH779505">
    <property type="protein sequence ID" value="AYD83996.1"/>
    <property type="molecule type" value="Genomic_DNA"/>
</dbReference>
<proteinExistence type="inferred from homology"/>
<evidence type="ECO:0000256" key="8">
    <source>
        <dbReference type="ARBA" id="ARBA00023195"/>
    </source>
</evidence>
<comment type="similarity">
    <text evidence="1">Belongs to the 'phage' integrase family.</text>
</comment>
<keyword evidence="8" id="KW-1179">Viral genome integration</keyword>
<dbReference type="Gene3D" id="1.10.443.10">
    <property type="entry name" value="Intergrase catalytic core"/>
    <property type="match status" value="1"/>
</dbReference>
<dbReference type="InterPro" id="IPR011010">
    <property type="entry name" value="DNA_brk_join_enz"/>
</dbReference>
<feature type="domain" description="Tyr recombinase" evidence="11">
    <location>
        <begin position="156"/>
        <end position="332"/>
    </location>
</feature>
<keyword evidence="10" id="KW-0812">Transmembrane</keyword>
<evidence type="ECO:0000256" key="2">
    <source>
        <dbReference type="ARBA" id="ARBA00016082"/>
    </source>
</evidence>
<gene>
    <name evidence="13" type="primary">32</name>
    <name evidence="13" type="ORF">SEA_GRIZZLY_32</name>
</gene>